<dbReference type="RefSeq" id="WP_173129158.1">
    <property type="nucleotide sequence ID" value="NZ_JABRWJ010000008.1"/>
</dbReference>
<dbReference type="Proteomes" id="UP000737171">
    <property type="component" value="Unassembled WGS sequence"/>
</dbReference>
<reference evidence="6 7" key="1">
    <citation type="submission" date="2020-05" db="EMBL/GenBank/DDBJ databases">
        <title>Aquincola sp. isolate from soil.</title>
        <authorList>
            <person name="Han J."/>
            <person name="Kim D.-U."/>
        </authorList>
    </citation>
    <scope>NUCLEOTIDE SEQUENCE [LARGE SCALE GENOMIC DNA]</scope>
    <source>
        <strain evidence="6 7">S2</strain>
    </source>
</reference>
<dbReference type="PANTHER" id="PTHR30381:SF0">
    <property type="entry name" value="FLAGELLAR P-RING PROTEIN"/>
    <property type="match status" value="1"/>
</dbReference>
<dbReference type="PRINTS" id="PR01010">
    <property type="entry name" value="FLGPRINGFLGI"/>
</dbReference>
<protein>
    <recommendedName>
        <fullName evidence="5">Flagellar P-ring protein</fullName>
    </recommendedName>
    <alternativeName>
        <fullName evidence="5">Basal body P-ring protein</fullName>
    </alternativeName>
</protein>
<keyword evidence="6" id="KW-0969">Cilium</keyword>
<comment type="subcellular location">
    <subcellularLocation>
        <location evidence="2 5">Bacterial flagellum basal body</location>
    </subcellularLocation>
</comment>
<evidence type="ECO:0000256" key="5">
    <source>
        <dbReference type="HAMAP-Rule" id="MF_00416"/>
    </source>
</evidence>
<name>A0ABX2EP34_9BURK</name>
<keyword evidence="3" id="KW-0732">Signal</keyword>
<evidence type="ECO:0000256" key="4">
    <source>
        <dbReference type="ARBA" id="ARBA00023143"/>
    </source>
</evidence>
<comment type="caution">
    <text evidence="6">The sequence shown here is derived from an EMBL/GenBank/DDBJ whole genome shotgun (WGS) entry which is preliminary data.</text>
</comment>
<keyword evidence="6" id="KW-0966">Cell projection</keyword>
<evidence type="ECO:0000256" key="2">
    <source>
        <dbReference type="ARBA" id="ARBA00004117"/>
    </source>
</evidence>
<comment type="function">
    <text evidence="1 5">Assembles around the rod to form the L-ring and probably protects the motor/basal body from shearing forces during rotation.</text>
</comment>
<proteinExistence type="inferred from homology"/>
<evidence type="ECO:0000313" key="7">
    <source>
        <dbReference type="Proteomes" id="UP000737171"/>
    </source>
</evidence>
<evidence type="ECO:0000256" key="1">
    <source>
        <dbReference type="ARBA" id="ARBA00002591"/>
    </source>
</evidence>
<comment type="subunit">
    <text evidence="5">The basal body constitutes a major portion of the flagellar organelle and consists of four rings (L,P,S, and M) mounted on a central rod.</text>
</comment>
<dbReference type="NCBIfam" id="NF003676">
    <property type="entry name" value="PRK05303.1"/>
    <property type="match status" value="1"/>
</dbReference>
<dbReference type="Pfam" id="PF02119">
    <property type="entry name" value="FlgI"/>
    <property type="match status" value="1"/>
</dbReference>
<sequence length="376" mass="38235">MKNSRAERIVKAAIAVSVFLASAAIWWPAQAARIKELASVQGVRANQLVGYGLVVGLDGTGDQSTQAPYTPQSLAAMLQQMGVTLPPGVTMQPRNVAAVMITTELPAFAQPGQRLDINVSSVGNAKSLRGGTLIATPLKGADGQIYAMAQGNLIVGGAGASAGGSKVQINHLAAGRVPEGATVERAVPTPLGQGGVMQLDLNANDFATARAVAASINQIKGPGTAQAFDGRVVKVRLPADPAEMVGFIADIENLNVTLARPAAKVVLNARTGSVVMNESVTLAECAVAHGSLSVSISSTPVISQPSPLSQGQTVIAEKADIAITQQGGSLVQLPAGAKLSDVVKALNSLGATPQDLLAILQAMKSAGALKAELEVI</sequence>
<keyword evidence="7" id="KW-1185">Reference proteome</keyword>
<evidence type="ECO:0000256" key="3">
    <source>
        <dbReference type="ARBA" id="ARBA00022729"/>
    </source>
</evidence>
<dbReference type="InterPro" id="IPR001782">
    <property type="entry name" value="Flag_FlgI"/>
</dbReference>
<organism evidence="6 7">
    <name type="scientific">Pseudaquabacterium terrae</name>
    <dbReference type="NCBI Taxonomy" id="2732868"/>
    <lineage>
        <taxon>Bacteria</taxon>
        <taxon>Pseudomonadati</taxon>
        <taxon>Pseudomonadota</taxon>
        <taxon>Betaproteobacteria</taxon>
        <taxon>Burkholderiales</taxon>
        <taxon>Sphaerotilaceae</taxon>
        <taxon>Pseudaquabacterium</taxon>
    </lineage>
</organism>
<accession>A0ABX2EP34</accession>
<comment type="similarity">
    <text evidence="5">Belongs to the FlgI family.</text>
</comment>
<dbReference type="PANTHER" id="PTHR30381">
    <property type="entry name" value="FLAGELLAR P-RING PERIPLASMIC PROTEIN FLGI"/>
    <property type="match status" value="1"/>
</dbReference>
<gene>
    <name evidence="5" type="primary">flgI</name>
    <name evidence="6" type="ORF">HLB44_25320</name>
</gene>
<keyword evidence="4 5" id="KW-0975">Bacterial flagellum</keyword>
<dbReference type="EMBL" id="JABRWJ010000008">
    <property type="protein sequence ID" value="NRF70334.1"/>
    <property type="molecule type" value="Genomic_DNA"/>
</dbReference>
<dbReference type="HAMAP" id="MF_00416">
    <property type="entry name" value="FlgI"/>
    <property type="match status" value="1"/>
</dbReference>
<evidence type="ECO:0000313" key="6">
    <source>
        <dbReference type="EMBL" id="NRF70334.1"/>
    </source>
</evidence>
<keyword evidence="6" id="KW-0282">Flagellum</keyword>